<dbReference type="AlphaFoldDB" id="A0A830EB60"/>
<name>A0A830EB60_9EURY</name>
<evidence type="ECO:0000313" key="3">
    <source>
        <dbReference type="Proteomes" id="UP000646833"/>
    </source>
</evidence>
<dbReference type="Proteomes" id="UP000646833">
    <property type="component" value="Unassembled WGS sequence"/>
</dbReference>
<evidence type="ECO:0000256" key="1">
    <source>
        <dbReference type="SAM" id="MobiDB-lite"/>
    </source>
</evidence>
<protein>
    <submittedName>
        <fullName evidence="2">Uncharacterized protein</fullName>
    </submittedName>
</protein>
<accession>A0A830EB60</accession>
<reference evidence="2" key="2">
    <citation type="submission" date="2020-09" db="EMBL/GenBank/DDBJ databases">
        <authorList>
            <person name="Sun Q."/>
            <person name="Sedlacek I."/>
        </authorList>
    </citation>
    <scope>NUCLEOTIDE SEQUENCE</scope>
    <source>
        <strain evidence="2">CCM 7217</strain>
    </source>
</reference>
<proteinExistence type="predicted"/>
<organism evidence="2 3">
    <name type="scientific">Haloferax sulfurifontis</name>
    <dbReference type="NCBI Taxonomy" id="255616"/>
    <lineage>
        <taxon>Archaea</taxon>
        <taxon>Methanobacteriati</taxon>
        <taxon>Methanobacteriota</taxon>
        <taxon>Stenosarchaea group</taxon>
        <taxon>Halobacteria</taxon>
        <taxon>Halobacteriales</taxon>
        <taxon>Haloferacaceae</taxon>
        <taxon>Haloferax</taxon>
    </lineage>
</organism>
<comment type="caution">
    <text evidence="2">The sequence shown here is derived from an EMBL/GenBank/DDBJ whole genome shotgun (WGS) entry which is preliminary data.</text>
</comment>
<feature type="compositionally biased region" description="Basic and acidic residues" evidence="1">
    <location>
        <begin position="18"/>
        <end position="27"/>
    </location>
</feature>
<feature type="region of interest" description="Disordered" evidence="1">
    <location>
        <begin position="1"/>
        <end position="27"/>
    </location>
</feature>
<evidence type="ECO:0000313" key="2">
    <source>
        <dbReference type="EMBL" id="GGC60670.1"/>
    </source>
</evidence>
<sequence>MLAAEDDPNCELPTDFPTTDRDERERRHSAARVEREGMRYCVEFVAVLFEDEDDDSLLADCCSSSQF</sequence>
<reference evidence="2" key="1">
    <citation type="journal article" date="2014" name="Int. J. Syst. Evol. Microbiol.">
        <title>Complete genome sequence of Corynebacterium casei LMG S-19264T (=DSM 44701T), isolated from a smear-ripened cheese.</title>
        <authorList>
            <consortium name="US DOE Joint Genome Institute (JGI-PGF)"/>
            <person name="Walter F."/>
            <person name="Albersmeier A."/>
            <person name="Kalinowski J."/>
            <person name="Ruckert C."/>
        </authorList>
    </citation>
    <scope>NUCLEOTIDE SEQUENCE</scope>
    <source>
        <strain evidence="2">CCM 7217</strain>
    </source>
</reference>
<dbReference type="EMBL" id="BMCI01000004">
    <property type="protein sequence ID" value="GGC60670.1"/>
    <property type="molecule type" value="Genomic_DNA"/>
</dbReference>
<gene>
    <name evidence="2" type="ORF">GCM10007209_23420</name>
</gene>